<reference evidence="7" key="1">
    <citation type="submission" date="2022-08" db="EMBL/GenBank/DDBJ databases">
        <title>Complete Genome Sequences of 2 Bosea sp. soil isolates.</title>
        <authorList>
            <person name="Alvarez Arevalo M."/>
            <person name="Sterndorff E.B."/>
            <person name="Faurdal D."/>
            <person name="Joergensen T.S."/>
            <person name="Weber T."/>
        </authorList>
    </citation>
    <scope>NUCLEOTIDE SEQUENCE</scope>
    <source>
        <strain evidence="7">NBC_00436</strain>
    </source>
</reference>
<dbReference type="GO" id="GO:0015171">
    <property type="term" value="F:amino acid transmembrane transporter activity"/>
    <property type="evidence" value="ECO:0007669"/>
    <property type="project" value="TreeGrafter"/>
</dbReference>
<evidence type="ECO:0000256" key="3">
    <source>
        <dbReference type="ARBA" id="ARBA00022692"/>
    </source>
</evidence>
<keyword evidence="4 6" id="KW-1133">Transmembrane helix</keyword>
<proteinExistence type="predicted"/>
<dbReference type="InterPro" id="IPR001123">
    <property type="entry name" value="LeuE-type"/>
</dbReference>
<feature type="transmembrane region" description="Helical" evidence="6">
    <location>
        <begin position="75"/>
        <end position="96"/>
    </location>
</feature>
<evidence type="ECO:0000256" key="2">
    <source>
        <dbReference type="ARBA" id="ARBA00022475"/>
    </source>
</evidence>
<comment type="subcellular location">
    <subcellularLocation>
        <location evidence="1">Cell membrane</location>
        <topology evidence="1">Multi-pass membrane protein</topology>
    </subcellularLocation>
</comment>
<gene>
    <name evidence="7" type="ORF">NWE54_24320</name>
</gene>
<dbReference type="Pfam" id="PF01810">
    <property type="entry name" value="LysE"/>
    <property type="match status" value="1"/>
</dbReference>
<evidence type="ECO:0000313" key="7">
    <source>
        <dbReference type="EMBL" id="UZF86843.1"/>
    </source>
</evidence>
<dbReference type="PANTHER" id="PTHR30086">
    <property type="entry name" value="ARGININE EXPORTER PROTEIN ARGO"/>
    <property type="match status" value="1"/>
</dbReference>
<evidence type="ECO:0000256" key="4">
    <source>
        <dbReference type="ARBA" id="ARBA00022989"/>
    </source>
</evidence>
<feature type="transmembrane region" description="Helical" evidence="6">
    <location>
        <begin position="41"/>
        <end position="63"/>
    </location>
</feature>
<dbReference type="AlphaFoldDB" id="A0A9E7ZL47"/>
<accession>A0A9E7ZL47</accession>
<evidence type="ECO:0000256" key="5">
    <source>
        <dbReference type="ARBA" id="ARBA00023136"/>
    </source>
</evidence>
<organism evidence="7">
    <name type="scientific">Bosea sp. NBC_00436</name>
    <dbReference type="NCBI Taxonomy" id="2969620"/>
    <lineage>
        <taxon>Bacteria</taxon>
        <taxon>Pseudomonadati</taxon>
        <taxon>Pseudomonadota</taxon>
        <taxon>Alphaproteobacteria</taxon>
        <taxon>Hyphomicrobiales</taxon>
        <taxon>Boseaceae</taxon>
        <taxon>Bosea</taxon>
    </lineage>
</organism>
<sequence>MTTFESLLALSVVFLLACCSPGPVFLLIASTAAQQGRANGVRVGLGVAGATFIWASFTILGLGTILSSVVWAQTAIRLVAGVYLLYLGISMIRSGLSKKPSARQLPPRGSAISRGFVASITNPKALAFFGSAFALTAPMQPTLHYHMMAVVVLTLLSALWHSLLALIFAAPALQRGYQSWKSQIDLLVGFMLACLGGGVLAQGLRKTG</sequence>
<feature type="transmembrane region" description="Helical" evidence="6">
    <location>
        <begin position="116"/>
        <end position="135"/>
    </location>
</feature>
<keyword evidence="3 6" id="KW-0812">Transmembrane</keyword>
<dbReference type="GO" id="GO:0005886">
    <property type="term" value="C:plasma membrane"/>
    <property type="evidence" value="ECO:0007669"/>
    <property type="project" value="UniProtKB-SubCell"/>
</dbReference>
<keyword evidence="2" id="KW-1003">Cell membrane</keyword>
<dbReference type="PANTHER" id="PTHR30086:SF19">
    <property type="entry name" value="THREONINE EFFLUX PROTEIN"/>
    <property type="match status" value="1"/>
</dbReference>
<evidence type="ECO:0000256" key="6">
    <source>
        <dbReference type="SAM" id="Phobius"/>
    </source>
</evidence>
<evidence type="ECO:0000256" key="1">
    <source>
        <dbReference type="ARBA" id="ARBA00004651"/>
    </source>
</evidence>
<keyword evidence="5 6" id="KW-0472">Membrane</keyword>
<feature type="transmembrane region" description="Helical" evidence="6">
    <location>
        <begin position="147"/>
        <end position="172"/>
    </location>
</feature>
<protein>
    <submittedName>
        <fullName evidence="7">LysE family transporter</fullName>
    </submittedName>
</protein>
<dbReference type="EMBL" id="CP102774">
    <property type="protein sequence ID" value="UZF86843.1"/>
    <property type="molecule type" value="Genomic_DNA"/>
</dbReference>
<name>A0A9E7ZL47_9HYPH</name>
<feature type="transmembrane region" description="Helical" evidence="6">
    <location>
        <begin position="184"/>
        <end position="204"/>
    </location>
</feature>
<feature type="transmembrane region" description="Helical" evidence="6">
    <location>
        <begin position="6"/>
        <end position="29"/>
    </location>
</feature>